<gene>
    <name evidence="2" type="primary">ORF18026</name>
</gene>
<sequence length="210" mass="23005">MEQLQPDSENMEQDVDTVEISQVAGSLCCPQTSKCGRSDHFLKRQTCQIRDTVKTTGKKTADVYLADRVRSGDDNVLQRSSGVIEESVKIMASQIMVLDFKMTHNNDSGGQNNSSGGQNNDGVAQNNDSVAQNNNSVALEDKDNSQLLDNEIFICHKMTPPISDTDLGRCLNVLSHSGTETTVETPYRCDSRELAMFQSGSLITPKTSHT</sequence>
<organism evidence="2">
    <name type="scientific">Arion vulgaris</name>
    <dbReference type="NCBI Taxonomy" id="1028688"/>
    <lineage>
        <taxon>Eukaryota</taxon>
        <taxon>Metazoa</taxon>
        <taxon>Spiralia</taxon>
        <taxon>Lophotrochozoa</taxon>
        <taxon>Mollusca</taxon>
        <taxon>Gastropoda</taxon>
        <taxon>Heterobranchia</taxon>
        <taxon>Euthyneura</taxon>
        <taxon>Panpulmonata</taxon>
        <taxon>Eupulmonata</taxon>
        <taxon>Stylommatophora</taxon>
        <taxon>Helicina</taxon>
        <taxon>Arionoidea</taxon>
        <taxon>Arionidae</taxon>
        <taxon>Arion</taxon>
    </lineage>
</organism>
<reference evidence="2" key="1">
    <citation type="submission" date="2014-12" db="EMBL/GenBank/DDBJ databases">
        <title>Insight into the proteome of Arion vulgaris.</title>
        <authorList>
            <person name="Aradska J."/>
            <person name="Bulat T."/>
            <person name="Smidak R."/>
            <person name="Sarate P."/>
            <person name="Gangsoo J."/>
            <person name="Sialana F."/>
            <person name="Bilban M."/>
            <person name="Lubec G."/>
        </authorList>
    </citation>
    <scope>NUCLEOTIDE SEQUENCE</scope>
    <source>
        <tissue evidence="2">Skin</tissue>
    </source>
</reference>
<evidence type="ECO:0000313" key="2">
    <source>
        <dbReference type="EMBL" id="CEK52785.1"/>
    </source>
</evidence>
<feature type="non-terminal residue" evidence="2">
    <location>
        <position position="210"/>
    </location>
</feature>
<dbReference type="AlphaFoldDB" id="A0A0B6YBC0"/>
<protein>
    <submittedName>
        <fullName evidence="2">Uncharacterized protein</fullName>
    </submittedName>
</protein>
<proteinExistence type="predicted"/>
<accession>A0A0B6YBC0</accession>
<name>A0A0B6YBC0_9EUPU</name>
<feature type="compositionally biased region" description="Low complexity" evidence="1">
    <location>
        <begin position="105"/>
        <end position="122"/>
    </location>
</feature>
<evidence type="ECO:0000256" key="1">
    <source>
        <dbReference type="SAM" id="MobiDB-lite"/>
    </source>
</evidence>
<dbReference type="EMBL" id="HACG01005920">
    <property type="protein sequence ID" value="CEK52785.1"/>
    <property type="molecule type" value="Transcribed_RNA"/>
</dbReference>
<feature type="region of interest" description="Disordered" evidence="1">
    <location>
        <begin position="103"/>
        <end position="129"/>
    </location>
</feature>